<comment type="caution">
    <text evidence="6">The sequence shown here is derived from an EMBL/GenBank/DDBJ whole genome shotgun (WGS) entry which is preliminary data.</text>
</comment>
<keyword evidence="4" id="KW-0732">Signal</keyword>
<feature type="binding site" evidence="5">
    <location>
        <position position="199"/>
    </location>
    <ligand>
        <name>molybdate</name>
        <dbReference type="ChEBI" id="CHEBI:36264"/>
    </ligand>
</feature>
<keyword evidence="2 5" id="KW-0500">Molybdenum</keyword>
<dbReference type="PANTHER" id="PTHR30632">
    <property type="entry name" value="MOLYBDATE-BINDING PERIPLASMIC PROTEIN"/>
    <property type="match status" value="1"/>
</dbReference>
<dbReference type="PIRSF" id="PIRSF004846">
    <property type="entry name" value="ModA"/>
    <property type="match status" value="1"/>
</dbReference>
<comment type="similarity">
    <text evidence="1">Belongs to the bacterial solute-binding protein ModA family.</text>
</comment>
<dbReference type="GO" id="GO:1901359">
    <property type="term" value="F:tungstate binding"/>
    <property type="evidence" value="ECO:0007669"/>
    <property type="project" value="UniProtKB-ARBA"/>
</dbReference>
<evidence type="ECO:0000313" key="6">
    <source>
        <dbReference type="EMBL" id="MBD2860852.1"/>
    </source>
</evidence>
<dbReference type="InterPro" id="IPR041879">
    <property type="entry name" value="YvgL-like_PBP2"/>
</dbReference>
<reference evidence="6" key="1">
    <citation type="submission" date="2020-09" db="EMBL/GenBank/DDBJ databases">
        <title>A novel bacterium of genus Paenibacillus, isolated from South China Sea.</title>
        <authorList>
            <person name="Huang H."/>
            <person name="Mo K."/>
            <person name="Hu Y."/>
        </authorList>
    </citation>
    <scope>NUCLEOTIDE SEQUENCE</scope>
    <source>
        <strain evidence="6">IB182363</strain>
    </source>
</reference>
<dbReference type="CDD" id="cd13537">
    <property type="entry name" value="PBP2_YvgL_like"/>
    <property type="match status" value="1"/>
</dbReference>
<keyword evidence="3 5" id="KW-0479">Metal-binding</keyword>
<dbReference type="AlphaFoldDB" id="A0A927GYB0"/>
<feature type="binding site" evidence="5">
    <location>
        <position position="90"/>
    </location>
    <ligand>
        <name>molybdate</name>
        <dbReference type="ChEBI" id="CHEBI:36264"/>
    </ligand>
</feature>
<dbReference type="InterPro" id="IPR005950">
    <property type="entry name" value="ModA"/>
</dbReference>
<sequence length="285" mass="30771">MARFWKSENRKSRSWRLTAALLLTGLLAAYIAGCGPESAKKGGAGGEPAKQQTELLISAAASLTDALNELKNVYERSHPAVKLTFNFGASGALQQQIEQGAPADLFLSAAVKNMQTLLDKQLIDENDQQAILRNELVVVVPKDDKGEWRAAADLAASKIKRIAVGIPESVPAGSYAKEALTAAKLWEVLEPKLVQAKDVRQVLSYVETGNADAGFVYKTDAMSSQKVKVAFTVDPSTYTPALYPAGVVKTTRHPELSRELFRFLQTKEAADIFSKYGFSPAAPGT</sequence>
<gene>
    <name evidence="6" type="primary">modA</name>
    <name evidence="6" type="ORF">IDH45_02485</name>
</gene>
<keyword evidence="7" id="KW-1185">Reference proteome</keyword>
<evidence type="ECO:0000256" key="5">
    <source>
        <dbReference type="PIRSR" id="PIRSR004846-1"/>
    </source>
</evidence>
<evidence type="ECO:0000256" key="2">
    <source>
        <dbReference type="ARBA" id="ARBA00022505"/>
    </source>
</evidence>
<feature type="binding site" evidence="5">
    <location>
        <position position="217"/>
    </location>
    <ligand>
        <name>molybdate</name>
        <dbReference type="ChEBI" id="CHEBI:36264"/>
    </ligand>
</feature>
<evidence type="ECO:0000313" key="7">
    <source>
        <dbReference type="Proteomes" id="UP000639396"/>
    </source>
</evidence>
<protein>
    <submittedName>
        <fullName evidence="6">Molybdate ABC transporter substrate-binding protein</fullName>
    </submittedName>
</protein>
<dbReference type="RefSeq" id="WP_190924339.1">
    <property type="nucleotide sequence ID" value="NZ_JACXJA010000003.1"/>
</dbReference>
<name>A0A927GYB0_9BACL</name>
<feature type="binding site" evidence="5">
    <location>
        <position position="62"/>
    </location>
    <ligand>
        <name>molybdate</name>
        <dbReference type="ChEBI" id="CHEBI:36264"/>
    </ligand>
</feature>
<evidence type="ECO:0000256" key="1">
    <source>
        <dbReference type="ARBA" id="ARBA00009175"/>
    </source>
</evidence>
<evidence type="ECO:0000256" key="3">
    <source>
        <dbReference type="ARBA" id="ARBA00022723"/>
    </source>
</evidence>
<feature type="binding site" evidence="5">
    <location>
        <position position="172"/>
    </location>
    <ligand>
        <name>molybdate</name>
        <dbReference type="ChEBI" id="CHEBI:36264"/>
    </ligand>
</feature>
<dbReference type="NCBIfam" id="TIGR01256">
    <property type="entry name" value="modA"/>
    <property type="match status" value="1"/>
</dbReference>
<dbReference type="EMBL" id="JACXJA010000003">
    <property type="protein sequence ID" value="MBD2860852.1"/>
    <property type="molecule type" value="Genomic_DNA"/>
</dbReference>
<dbReference type="FunFam" id="3.40.190.10:FF:000035">
    <property type="entry name" value="Molybdate ABC transporter substrate-binding protein"/>
    <property type="match status" value="1"/>
</dbReference>
<accession>A0A927GYB0</accession>
<proteinExistence type="inferred from homology"/>
<dbReference type="GO" id="GO:0015689">
    <property type="term" value="P:molybdate ion transport"/>
    <property type="evidence" value="ECO:0007669"/>
    <property type="project" value="InterPro"/>
</dbReference>
<dbReference type="Proteomes" id="UP000639396">
    <property type="component" value="Unassembled WGS sequence"/>
</dbReference>
<dbReference type="InterPro" id="IPR050682">
    <property type="entry name" value="ModA/WtpA"/>
</dbReference>
<dbReference type="GO" id="GO:0046872">
    <property type="term" value="F:metal ion binding"/>
    <property type="evidence" value="ECO:0007669"/>
    <property type="project" value="UniProtKB-KW"/>
</dbReference>
<evidence type="ECO:0000256" key="4">
    <source>
        <dbReference type="ARBA" id="ARBA00022729"/>
    </source>
</evidence>
<dbReference type="GO" id="GO:0030973">
    <property type="term" value="F:molybdate ion binding"/>
    <property type="evidence" value="ECO:0007669"/>
    <property type="project" value="UniProtKB-ARBA"/>
</dbReference>
<dbReference type="PANTHER" id="PTHR30632:SF0">
    <property type="entry name" value="SULFATE-BINDING PROTEIN"/>
    <property type="match status" value="1"/>
</dbReference>
<dbReference type="Gene3D" id="3.40.190.10">
    <property type="entry name" value="Periplasmic binding protein-like II"/>
    <property type="match status" value="2"/>
</dbReference>
<organism evidence="6 7">
    <name type="scientific">Paenibacillus oceani</name>
    <dbReference type="NCBI Taxonomy" id="2772510"/>
    <lineage>
        <taxon>Bacteria</taxon>
        <taxon>Bacillati</taxon>
        <taxon>Bacillota</taxon>
        <taxon>Bacilli</taxon>
        <taxon>Bacillales</taxon>
        <taxon>Paenibacillaceae</taxon>
        <taxon>Paenibacillus</taxon>
    </lineage>
</organism>
<dbReference type="SUPFAM" id="SSF53850">
    <property type="entry name" value="Periplasmic binding protein-like II"/>
    <property type="match status" value="1"/>
</dbReference>
<dbReference type="Pfam" id="PF13531">
    <property type="entry name" value="SBP_bac_11"/>
    <property type="match status" value="1"/>
</dbReference>